<accession>A0A4S9ARK9</accession>
<evidence type="ECO:0000313" key="10">
    <source>
        <dbReference type="EMBL" id="THW82625.1"/>
    </source>
</evidence>
<evidence type="ECO:0000256" key="4">
    <source>
        <dbReference type="ARBA" id="ARBA00022679"/>
    </source>
</evidence>
<dbReference type="Pfam" id="PF02518">
    <property type="entry name" value="HATPase_c"/>
    <property type="match status" value="1"/>
</dbReference>
<evidence type="ECO:0000259" key="8">
    <source>
        <dbReference type="PROSITE" id="PS50109"/>
    </source>
</evidence>
<reference evidence="10 11" key="1">
    <citation type="submission" date="2018-10" db="EMBL/GenBank/DDBJ databases">
        <title>Fifty Aureobasidium pullulans genomes reveal a recombining polyextremotolerant generalist.</title>
        <authorList>
            <person name="Gostincar C."/>
            <person name="Turk M."/>
            <person name="Zajc J."/>
            <person name="Gunde-Cimerman N."/>
        </authorList>
    </citation>
    <scope>NUCLEOTIDE SEQUENCE [LARGE SCALE GENOMIC DNA]</scope>
    <source>
        <strain evidence="10 11">EXF-10507</strain>
    </source>
</reference>
<dbReference type="Gene3D" id="1.10.287.130">
    <property type="match status" value="1"/>
</dbReference>
<dbReference type="GO" id="GO:0000155">
    <property type="term" value="F:phosphorelay sensor kinase activity"/>
    <property type="evidence" value="ECO:0007669"/>
    <property type="project" value="InterPro"/>
</dbReference>
<dbReference type="Gene3D" id="3.30.565.10">
    <property type="entry name" value="Histidine kinase-like ATPase, C-terminal domain"/>
    <property type="match status" value="1"/>
</dbReference>
<dbReference type="PANTHER" id="PTHR43047">
    <property type="entry name" value="TWO-COMPONENT HISTIDINE PROTEIN KINASE"/>
    <property type="match status" value="1"/>
</dbReference>
<feature type="compositionally biased region" description="Basic and acidic residues" evidence="7">
    <location>
        <begin position="228"/>
        <end position="242"/>
    </location>
</feature>
<dbReference type="PROSITE" id="PS50109">
    <property type="entry name" value="HIS_KIN"/>
    <property type="match status" value="1"/>
</dbReference>
<feature type="modified residue" description="4-aspartylphosphate" evidence="6">
    <location>
        <position position="1180"/>
    </location>
</feature>
<dbReference type="AlphaFoldDB" id="A0A4S9ARK9"/>
<dbReference type="PRINTS" id="PR00344">
    <property type="entry name" value="BCTRLSENSOR"/>
</dbReference>
<evidence type="ECO:0000313" key="11">
    <source>
        <dbReference type="Proteomes" id="UP000304928"/>
    </source>
</evidence>
<dbReference type="InterPro" id="IPR004358">
    <property type="entry name" value="Sig_transdc_His_kin-like_C"/>
</dbReference>
<dbReference type="Pfam" id="PF00072">
    <property type="entry name" value="Response_reg"/>
    <property type="match status" value="1"/>
</dbReference>
<dbReference type="SMART" id="SM00387">
    <property type="entry name" value="HATPase_c"/>
    <property type="match status" value="1"/>
</dbReference>
<dbReference type="SMART" id="SM00388">
    <property type="entry name" value="HisKA"/>
    <property type="match status" value="1"/>
</dbReference>
<proteinExistence type="predicted"/>
<dbReference type="SUPFAM" id="SSF47384">
    <property type="entry name" value="Homodimeric domain of signal transducing histidine kinase"/>
    <property type="match status" value="1"/>
</dbReference>
<dbReference type="SUPFAM" id="SSF55874">
    <property type="entry name" value="ATPase domain of HSP90 chaperone/DNA topoisomerase II/histidine kinase"/>
    <property type="match status" value="1"/>
</dbReference>
<protein>
    <recommendedName>
        <fullName evidence="2">histidine kinase</fullName>
        <ecNumber evidence="2">2.7.13.3</ecNumber>
    </recommendedName>
</protein>
<dbReference type="GO" id="GO:0009927">
    <property type="term" value="F:histidine phosphotransfer kinase activity"/>
    <property type="evidence" value="ECO:0007669"/>
    <property type="project" value="TreeGrafter"/>
</dbReference>
<comment type="catalytic activity">
    <reaction evidence="1">
        <text>ATP + protein L-histidine = ADP + protein N-phospho-L-histidine.</text>
        <dbReference type="EC" id="2.7.13.3"/>
    </reaction>
</comment>
<dbReference type="SUPFAM" id="SSF52172">
    <property type="entry name" value="CheY-like"/>
    <property type="match status" value="1"/>
</dbReference>
<feature type="compositionally biased region" description="Basic and acidic residues" evidence="7">
    <location>
        <begin position="264"/>
        <end position="276"/>
    </location>
</feature>
<dbReference type="Gene3D" id="3.40.50.2300">
    <property type="match status" value="1"/>
</dbReference>
<dbReference type="EC" id="2.7.13.3" evidence="2"/>
<feature type="domain" description="Response regulatory" evidence="9">
    <location>
        <begin position="1129"/>
        <end position="1250"/>
    </location>
</feature>
<evidence type="ECO:0000256" key="1">
    <source>
        <dbReference type="ARBA" id="ARBA00000085"/>
    </source>
</evidence>
<comment type="caution">
    <text evidence="10">The sequence shown here is derived from an EMBL/GenBank/DDBJ whole genome shotgun (WGS) entry which is preliminary data.</text>
</comment>
<feature type="domain" description="Histidine kinase" evidence="8">
    <location>
        <begin position="617"/>
        <end position="888"/>
    </location>
</feature>
<dbReference type="InterPro" id="IPR036890">
    <property type="entry name" value="HATPase_C_sf"/>
</dbReference>
<dbReference type="InterPro" id="IPR001789">
    <property type="entry name" value="Sig_transdc_resp-reg_receiver"/>
</dbReference>
<dbReference type="GO" id="GO:0005886">
    <property type="term" value="C:plasma membrane"/>
    <property type="evidence" value="ECO:0007669"/>
    <property type="project" value="TreeGrafter"/>
</dbReference>
<evidence type="ECO:0000256" key="2">
    <source>
        <dbReference type="ARBA" id="ARBA00012438"/>
    </source>
</evidence>
<dbReference type="SMART" id="SM00448">
    <property type="entry name" value="REC"/>
    <property type="match status" value="1"/>
</dbReference>
<feature type="region of interest" description="Disordered" evidence="7">
    <location>
        <begin position="228"/>
        <end position="371"/>
    </location>
</feature>
<feature type="compositionally biased region" description="Polar residues" evidence="7">
    <location>
        <begin position="1085"/>
        <end position="1099"/>
    </location>
</feature>
<dbReference type="InterPro" id="IPR003661">
    <property type="entry name" value="HisK_dim/P_dom"/>
</dbReference>
<organism evidence="10 11">
    <name type="scientific">Aureobasidium pullulans</name>
    <name type="common">Black yeast</name>
    <name type="synonym">Pullularia pullulans</name>
    <dbReference type="NCBI Taxonomy" id="5580"/>
    <lineage>
        <taxon>Eukaryota</taxon>
        <taxon>Fungi</taxon>
        <taxon>Dikarya</taxon>
        <taxon>Ascomycota</taxon>
        <taxon>Pezizomycotina</taxon>
        <taxon>Dothideomycetes</taxon>
        <taxon>Dothideomycetidae</taxon>
        <taxon>Dothideales</taxon>
        <taxon>Saccotheciaceae</taxon>
        <taxon>Aureobasidium</taxon>
    </lineage>
</organism>
<name>A0A4S9ARK9_AURPU</name>
<dbReference type="Pfam" id="PF00512">
    <property type="entry name" value="HisKA"/>
    <property type="match status" value="1"/>
</dbReference>
<dbReference type="FunFam" id="1.10.287.130:FF:000023">
    <property type="entry name" value="Sensor histidine kinase/response regulator, putative"/>
    <property type="match status" value="1"/>
</dbReference>
<dbReference type="PANTHER" id="PTHR43047:SF72">
    <property type="entry name" value="OSMOSENSING HISTIDINE PROTEIN KINASE SLN1"/>
    <property type="match status" value="1"/>
</dbReference>
<dbReference type="EMBL" id="QZAR01000343">
    <property type="protein sequence ID" value="THW82625.1"/>
    <property type="molecule type" value="Genomic_DNA"/>
</dbReference>
<gene>
    <name evidence="10" type="ORF">D6D15_10095</name>
</gene>
<feature type="compositionally biased region" description="Low complexity" evidence="7">
    <location>
        <begin position="497"/>
        <end position="513"/>
    </location>
</feature>
<feature type="region of interest" description="Disordered" evidence="7">
    <location>
        <begin position="496"/>
        <end position="534"/>
    </location>
</feature>
<evidence type="ECO:0000256" key="3">
    <source>
        <dbReference type="ARBA" id="ARBA00022553"/>
    </source>
</evidence>
<feature type="region of interest" description="Disordered" evidence="7">
    <location>
        <begin position="1064"/>
        <end position="1101"/>
    </location>
</feature>
<dbReference type="InterPro" id="IPR003594">
    <property type="entry name" value="HATPase_dom"/>
</dbReference>
<keyword evidence="4" id="KW-0808">Transferase</keyword>
<evidence type="ECO:0000259" key="9">
    <source>
        <dbReference type="PROSITE" id="PS50110"/>
    </source>
</evidence>
<dbReference type="InterPro" id="IPR011006">
    <property type="entry name" value="CheY-like_superfamily"/>
</dbReference>
<dbReference type="CDD" id="cd17546">
    <property type="entry name" value="REC_hyHK_CKI1_RcsC-like"/>
    <property type="match status" value="1"/>
</dbReference>
<dbReference type="SUPFAM" id="SSF55781">
    <property type="entry name" value="GAF domain-like"/>
    <property type="match status" value="1"/>
</dbReference>
<keyword evidence="3 6" id="KW-0597">Phosphoprotein</keyword>
<evidence type="ECO:0000256" key="5">
    <source>
        <dbReference type="ARBA" id="ARBA00022777"/>
    </source>
</evidence>
<evidence type="ECO:0000256" key="7">
    <source>
        <dbReference type="SAM" id="MobiDB-lite"/>
    </source>
</evidence>
<dbReference type="InterPro" id="IPR036097">
    <property type="entry name" value="HisK_dim/P_sf"/>
</dbReference>
<feature type="compositionally biased region" description="Basic and acidic residues" evidence="7">
    <location>
        <begin position="323"/>
        <end position="344"/>
    </location>
</feature>
<dbReference type="InterPro" id="IPR005467">
    <property type="entry name" value="His_kinase_dom"/>
</dbReference>
<sequence length="1252" mass="136204">MNLATVDGISPQGSNDTALAAFAQLGALRLNAARCFVSLVSSSTEYILAESTKTLSLQYDGIHGKNDGLCLGTSAFPRVEAITQIAMREWRRATAPRPRPSSDMHYYTQGCSNNWLLVSDATLEDQYTQLPFLKAFSGTPIRFLCAVPIRSALGSVLGTYLVMDEKPRYGLSVAEMSFLDDMANTISKHFEVVAASARQQRAEKLIQGIGLFNTGKGSLRAWWVSQDDEKSGRARGTQDRSETANSTQQERLDRALGPDNSPEDFQRRVSHAKSEGDVNANVERPQTPLAESELRLDEDDATNPPQSALEHTSVKDFAGSNNDGRHTRDKDKSPEDDVASDEKSASIQVNKGLHRSKSTTQSSRKSGEKSKNAAFNLEAEIQSSYARASNLLREALSAEGALFLDASMAYTLDAMTAAVNETSATSAASTSEVELESTDTTMDKTKIRTCKVLGFSTRAKSSLKGFLPSKNHLGLSRSFQRQLMKRYPGGNIFNYAETGDSHSSSGEEGSSGEPTQGVPLNGSTGKPKSSRSRSAKDGVVLSGIFPGVRSVIFLPLWNASSSRFSATVMLWDTTPLRHFDSSEDVTYLRAFSNSIMAEVNRLETMAADQAKSSFISSVSHELRSPLHGVLGGVEFLEESKLDSFQKDMARSIKMAGITLLDTVNNILDYVKIENEAQEQTRHYKAGLERKSSNATVDDGHELMNLSKLTEDVVDTVVTAKRFEALATSVDSSAGATTNSPVSVSLMMHQLPHWWIRLSFSWFASYPSNEVQPGAWTRVLTNLVGNALKYTKVGSVRVSISVEDIVETTEDADRRPIVLVIEDTGIGMSSEFLQTGLYTPFQQANSHANGTGLGLSIVKSLLAGMDGKIWVTSEPGKGTRVQVNCLVDFVKDPPGSNGSDDELARASAALHQQRIGLLAAEGNPTDRLSIIRNDCSEVCTVGLNATPSIVPFADASAFGDFNLAIDLDLVAQHKQNPALLENLSRSGTRSHRLIVLSSSIYDNTIPQTRQILGKFCTLVNQPIGPRKIARAIMRSMQVSSTPVGAQDREPNSMYGLYSPHNLHSGGGYRKLEDSPVVSPASASASTNNRITAPSSESTDSYFPEANILQSQPTTAPETADSQDPHDHPAKVLLVEDNEINMKLLVATVKRLKLDYQCAQNGLIALETYQANPSAFFLVLMDMSMPVMDGFLATQQMRAHEKRHHLKHCRIVALTGVTGERAKEDAMASGVDEFMAKPISMKQISRIVENIRDG</sequence>
<dbReference type="Proteomes" id="UP000304928">
    <property type="component" value="Unassembled WGS sequence"/>
</dbReference>
<dbReference type="CDD" id="cd00082">
    <property type="entry name" value="HisKA"/>
    <property type="match status" value="1"/>
</dbReference>
<feature type="compositionally biased region" description="Low complexity" evidence="7">
    <location>
        <begin position="1073"/>
        <end position="1084"/>
    </location>
</feature>
<dbReference type="PROSITE" id="PS50110">
    <property type="entry name" value="RESPONSE_REGULATORY"/>
    <property type="match status" value="1"/>
</dbReference>
<evidence type="ECO:0000256" key="6">
    <source>
        <dbReference type="PROSITE-ProRule" id="PRU00169"/>
    </source>
</evidence>
<keyword evidence="5" id="KW-0418">Kinase</keyword>